<dbReference type="AlphaFoldDB" id="A0A8F9TTJ8"/>
<evidence type="ECO:0000256" key="2">
    <source>
        <dbReference type="ARBA" id="ARBA00009046"/>
    </source>
</evidence>
<dbReference type="NCBIfam" id="TIGR01596">
    <property type="entry name" value="cas3_HD"/>
    <property type="match status" value="1"/>
</dbReference>
<dbReference type="GO" id="GO:0004518">
    <property type="term" value="F:nuclease activity"/>
    <property type="evidence" value="ECO:0007669"/>
    <property type="project" value="UniProtKB-KW"/>
</dbReference>
<evidence type="ECO:0000256" key="11">
    <source>
        <dbReference type="SAM" id="MobiDB-lite"/>
    </source>
</evidence>
<comment type="similarity">
    <text evidence="10">Belongs to the DEAD box helicase family.</text>
</comment>
<keyword evidence="15" id="KW-1185">Reference proteome</keyword>
<evidence type="ECO:0000256" key="5">
    <source>
        <dbReference type="ARBA" id="ARBA00022741"/>
    </source>
</evidence>
<dbReference type="SMART" id="SM00490">
    <property type="entry name" value="HELICc"/>
    <property type="match status" value="1"/>
</dbReference>
<reference evidence="14" key="1">
    <citation type="submission" date="2021-08" db="EMBL/GenBank/DDBJ databases">
        <title>Genome of a novel bacterium of the phylum Verrucomicrobia, Oleiharenicola sp. KSB-15.</title>
        <authorList>
            <person name="Chung J.-H."/>
            <person name="Ahn J.-H."/>
            <person name="Yoon Y."/>
            <person name="Kim D.-Y."/>
            <person name="An S.-H."/>
            <person name="Park I."/>
            <person name="Yeon J."/>
        </authorList>
    </citation>
    <scope>NUCLEOTIDE SEQUENCE</scope>
    <source>
        <strain evidence="14">KSB-15</strain>
    </source>
</reference>
<dbReference type="InterPro" id="IPR001650">
    <property type="entry name" value="Helicase_C-like"/>
</dbReference>
<protein>
    <submittedName>
        <fullName evidence="14">CRISPR-associated helicase Cas3</fullName>
    </submittedName>
</protein>
<dbReference type="Gene3D" id="3.40.50.300">
    <property type="entry name" value="P-loop containing nucleotide triphosphate hydrolases"/>
    <property type="match status" value="2"/>
</dbReference>
<dbReference type="InterPro" id="IPR011545">
    <property type="entry name" value="DEAD/DEAH_box_helicase_dom"/>
</dbReference>
<dbReference type="PANTHER" id="PTHR47959:SF16">
    <property type="entry name" value="CRISPR-ASSOCIATED NUCLEASE_HELICASE CAS3-RELATED"/>
    <property type="match status" value="1"/>
</dbReference>
<dbReference type="Pfam" id="PF22590">
    <property type="entry name" value="Cas3-like_C_2"/>
    <property type="match status" value="1"/>
</dbReference>
<dbReference type="PROSITE" id="PS51194">
    <property type="entry name" value="HELICASE_CTER"/>
    <property type="match status" value="1"/>
</dbReference>
<dbReference type="PROSITE" id="PS51643">
    <property type="entry name" value="HD_CAS3"/>
    <property type="match status" value="1"/>
</dbReference>
<dbReference type="InterPro" id="IPR050079">
    <property type="entry name" value="DEAD_box_RNA_helicase"/>
</dbReference>
<dbReference type="Pfam" id="PF18019">
    <property type="entry name" value="Cas3_HD"/>
    <property type="match status" value="1"/>
</dbReference>
<feature type="domain" description="HD Cas3-type" evidence="13">
    <location>
        <begin position="599"/>
        <end position="811"/>
    </location>
</feature>
<evidence type="ECO:0000256" key="3">
    <source>
        <dbReference type="ARBA" id="ARBA00022722"/>
    </source>
</evidence>
<dbReference type="SMART" id="SM00487">
    <property type="entry name" value="DEXDc"/>
    <property type="match status" value="1"/>
</dbReference>
<keyword evidence="5" id="KW-0547">Nucleotide-binding</keyword>
<evidence type="ECO:0000313" key="15">
    <source>
        <dbReference type="Proteomes" id="UP000825051"/>
    </source>
</evidence>
<evidence type="ECO:0000259" key="12">
    <source>
        <dbReference type="PROSITE" id="PS51194"/>
    </source>
</evidence>
<dbReference type="Gene3D" id="1.10.3210.30">
    <property type="match status" value="1"/>
</dbReference>
<evidence type="ECO:0000256" key="7">
    <source>
        <dbReference type="ARBA" id="ARBA00022806"/>
    </source>
</evidence>
<dbReference type="Proteomes" id="UP000825051">
    <property type="component" value="Chromosome"/>
</dbReference>
<accession>A0A8F9TTJ8</accession>
<keyword evidence="4" id="KW-0479">Metal-binding</keyword>
<organism evidence="14 15">
    <name type="scientific">Horticoccus luteus</name>
    <dbReference type="NCBI Taxonomy" id="2862869"/>
    <lineage>
        <taxon>Bacteria</taxon>
        <taxon>Pseudomonadati</taxon>
        <taxon>Verrucomicrobiota</taxon>
        <taxon>Opitutia</taxon>
        <taxon>Opitutales</taxon>
        <taxon>Opitutaceae</taxon>
        <taxon>Horticoccus</taxon>
    </lineage>
</organism>
<comment type="similarity">
    <text evidence="2">In the central section; belongs to the CRISPR-associated helicase Cas3 family.</text>
</comment>
<dbReference type="GO" id="GO:0016787">
    <property type="term" value="F:hydrolase activity"/>
    <property type="evidence" value="ECO:0007669"/>
    <property type="project" value="UniProtKB-KW"/>
</dbReference>
<evidence type="ECO:0000256" key="10">
    <source>
        <dbReference type="ARBA" id="ARBA00038437"/>
    </source>
</evidence>
<feature type="region of interest" description="Disordered" evidence="11">
    <location>
        <begin position="564"/>
        <end position="593"/>
    </location>
</feature>
<dbReference type="GO" id="GO:0003676">
    <property type="term" value="F:nucleic acid binding"/>
    <property type="evidence" value="ECO:0007669"/>
    <property type="project" value="InterPro"/>
</dbReference>
<evidence type="ECO:0000259" key="13">
    <source>
        <dbReference type="PROSITE" id="PS51643"/>
    </source>
</evidence>
<evidence type="ECO:0000313" key="14">
    <source>
        <dbReference type="EMBL" id="QYM78796.1"/>
    </source>
</evidence>
<dbReference type="GO" id="GO:0051607">
    <property type="term" value="P:defense response to virus"/>
    <property type="evidence" value="ECO:0007669"/>
    <property type="project" value="UniProtKB-KW"/>
</dbReference>
<keyword evidence="3" id="KW-0540">Nuclease</keyword>
<dbReference type="InterPro" id="IPR038257">
    <property type="entry name" value="CRISPR-assoc_Cas3_HD_sf"/>
</dbReference>
<dbReference type="InterPro" id="IPR054712">
    <property type="entry name" value="Cas3-like_dom"/>
</dbReference>
<dbReference type="GO" id="GO:0005829">
    <property type="term" value="C:cytosol"/>
    <property type="evidence" value="ECO:0007669"/>
    <property type="project" value="TreeGrafter"/>
</dbReference>
<dbReference type="NCBIfam" id="TIGR01587">
    <property type="entry name" value="cas3_core"/>
    <property type="match status" value="1"/>
</dbReference>
<dbReference type="InterPro" id="IPR006474">
    <property type="entry name" value="Helicase_Cas3_CRISPR-ass_core"/>
</dbReference>
<dbReference type="InterPro" id="IPR027417">
    <property type="entry name" value="P-loop_NTPase"/>
</dbReference>
<comment type="similarity">
    <text evidence="1">In the N-terminal section; belongs to the CRISPR-associated nuclease Cas3-HD family.</text>
</comment>
<dbReference type="GO" id="GO:0005524">
    <property type="term" value="F:ATP binding"/>
    <property type="evidence" value="ECO:0007669"/>
    <property type="project" value="UniProtKB-KW"/>
</dbReference>
<keyword evidence="8" id="KW-0067">ATP-binding</keyword>
<evidence type="ECO:0000256" key="9">
    <source>
        <dbReference type="ARBA" id="ARBA00023118"/>
    </source>
</evidence>
<dbReference type="EMBL" id="CP080507">
    <property type="protein sequence ID" value="QYM78796.1"/>
    <property type="molecule type" value="Genomic_DNA"/>
</dbReference>
<evidence type="ECO:0000256" key="6">
    <source>
        <dbReference type="ARBA" id="ARBA00022801"/>
    </source>
</evidence>
<dbReference type="KEGG" id="ole:K0B96_16055"/>
<name>A0A8F9TTJ8_9BACT</name>
<evidence type="ECO:0000256" key="1">
    <source>
        <dbReference type="ARBA" id="ARBA00006847"/>
    </source>
</evidence>
<feature type="domain" description="Helicase C-terminal" evidence="12">
    <location>
        <begin position="274"/>
        <end position="437"/>
    </location>
</feature>
<dbReference type="InterPro" id="IPR014001">
    <property type="entry name" value="Helicase_ATP-bd"/>
</dbReference>
<gene>
    <name evidence="14" type="primary">cas3</name>
    <name evidence="14" type="ORF">K0B96_16055</name>
</gene>
<keyword evidence="6" id="KW-0378">Hydrolase</keyword>
<dbReference type="GO" id="GO:0003724">
    <property type="term" value="F:RNA helicase activity"/>
    <property type="evidence" value="ECO:0007669"/>
    <property type="project" value="TreeGrafter"/>
</dbReference>
<proteinExistence type="inferred from homology"/>
<dbReference type="InterPro" id="IPR006483">
    <property type="entry name" value="CRISPR-assoc_Cas3_HD"/>
</dbReference>
<dbReference type="Pfam" id="PF00270">
    <property type="entry name" value="DEAD"/>
    <property type="match status" value="1"/>
</dbReference>
<keyword evidence="7" id="KW-0347">Helicase</keyword>
<evidence type="ECO:0000256" key="8">
    <source>
        <dbReference type="ARBA" id="ARBA00022840"/>
    </source>
</evidence>
<dbReference type="GO" id="GO:0046872">
    <property type="term" value="F:metal ion binding"/>
    <property type="evidence" value="ECO:0007669"/>
    <property type="project" value="UniProtKB-KW"/>
</dbReference>
<sequence length="815" mass="88991">MTSFDDFFHTATGKPQPYGYQCRLACGPAANADDPATLQSGTACLSQLISIPTGLGKTAAVVLAWLWNRILLSDESWPRRLVYCLPMRTLVEQTRDEVIRWLDNVLKAADSGGLNLSAATIEQLRWVAAHSPVILMGGEDNSAGKREWDLHPERPAILIGTQDMLLSRALNRGYGMARARWPMHFGLLNNDALWVLDETQLMGAGLATSAQLQAFRTTANYTRTWWMSATLQTTWLETADTHEILAALPAPVTTLAPSGIAKSLTLSPAIDEKGAAALIAAIPPSGLTLVILNTVKRARAIFDVLTKNKTFASSADIHLIHSRFRPVERATWRSQFLSRNAIGEKPRVIVATQVVEAGVDISADTLVTELAPWTSLVQRFGRAARYGGSAKVVVLDIADEKNAAPYDFAELEAARDELQQLTDVSIESLVAHEGTLTPERRAALYPYSPDFLLLRHEVDELFDTTPDLSGADLDISRYIRSGSDTDCQIAWITEKPSPDYAPVATELCSAPIGDAKKFAETRRHAVWRWDYLNGEWLPVGNKDDIYPGVTLVALASAGGYSETTGFDPASKKPVPVVPRPPASPAEIADSRQDSDAQSVAASFQTIQEHSDQVLAELQKIGLELSPVLENAARWHDLGKAHRAFQSKIKDNPDEDTAKAPKGHWLKIGKYSDTDPRPGFRHELASALALLARRDSLPVQFSDEDFDLLLYLVAAHHGKVRARLAAAPADQDHPVAKAGERMPIRGVMDEDRVPGAPLGLPDATLSLDPASLGFSPKTGASWTERVLGLLQKFGPFRLAYLETLLRAADCRASRAQ</sequence>
<keyword evidence="9" id="KW-0051">Antiviral defense</keyword>
<dbReference type="SUPFAM" id="SSF52540">
    <property type="entry name" value="P-loop containing nucleoside triphosphate hydrolases"/>
    <property type="match status" value="1"/>
</dbReference>
<evidence type="ECO:0000256" key="4">
    <source>
        <dbReference type="ARBA" id="ARBA00022723"/>
    </source>
</evidence>
<dbReference type="RefSeq" id="WP_220161900.1">
    <property type="nucleotide sequence ID" value="NZ_CP080507.1"/>
</dbReference>
<dbReference type="PANTHER" id="PTHR47959">
    <property type="entry name" value="ATP-DEPENDENT RNA HELICASE RHLE-RELATED"/>
    <property type="match status" value="1"/>
</dbReference>